<proteinExistence type="predicted"/>
<sequence length="333" mass="36115">MQRLDAKGDLSCRHLQTGRQWLLYDATIDGRLDAFGGCGTSFLATGIRATGGISLRKATVDEQIDLTQAQVDGPVWLSHTHVGDHLDAGAAEFRDRLSLSHCRVGGDVTLRDTTVQDGLSLGHLHACGTVDAARLHVANGVDATSSQFDDEVDFTELTTADGHLVFDYATFDAAVYFDASTVDSPRLSFENAHFDRTISFVRAAIAGTLSFSGARFTPQSQFRMVESTVGRDVVCDHATVDGEMYWNTSRVNENVDVSDCTITALEFGVEIGGRLDFAYTYVTERAGFTETTVHGPARFTCARFDSEPSLTDATLEGAVATYDLTVQTPELSR</sequence>
<gene>
    <name evidence="1" type="ORF">GJR96_07265</name>
</gene>
<evidence type="ECO:0008006" key="3">
    <source>
        <dbReference type="Google" id="ProtNLM"/>
    </source>
</evidence>
<protein>
    <recommendedName>
        <fullName evidence="3">Pentapeptide repeat-containing protein</fullName>
    </recommendedName>
</protein>
<keyword evidence="2" id="KW-1185">Reference proteome</keyword>
<reference evidence="1 2" key="1">
    <citation type="submission" date="2019-11" db="EMBL/GenBank/DDBJ databases">
        <title>Whole genome sequence of Haloferax sp. MBLA0076.</title>
        <authorList>
            <person name="Seo M.-J."/>
            <person name="Cho E.-S."/>
        </authorList>
    </citation>
    <scope>NUCLEOTIDE SEQUENCE [LARGE SCALE GENOMIC DNA]</scope>
    <source>
        <strain evidence="1 2">MBLA0076</strain>
    </source>
</reference>
<dbReference type="AlphaFoldDB" id="A0A6A8GEC9"/>
<dbReference type="RefSeq" id="WP_151162330.1">
    <property type="nucleotide sequence ID" value="NZ_WKJO01000001.1"/>
</dbReference>
<accession>A0A6A8GEC9</accession>
<comment type="caution">
    <text evidence="1">The sequence shown here is derived from an EMBL/GenBank/DDBJ whole genome shotgun (WGS) entry which is preliminary data.</text>
</comment>
<dbReference type="EMBL" id="WKJO01000001">
    <property type="protein sequence ID" value="MRX21754.1"/>
    <property type="molecule type" value="Genomic_DNA"/>
</dbReference>
<evidence type="ECO:0000313" key="2">
    <source>
        <dbReference type="Proteomes" id="UP000439022"/>
    </source>
</evidence>
<organism evidence="1 2">
    <name type="scientific">Haloferax litoreum</name>
    <dbReference type="NCBI Taxonomy" id="2666140"/>
    <lineage>
        <taxon>Archaea</taxon>
        <taxon>Methanobacteriati</taxon>
        <taxon>Methanobacteriota</taxon>
        <taxon>Stenosarchaea group</taxon>
        <taxon>Halobacteria</taxon>
        <taxon>Halobacteriales</taxon>
        <taxon>Haloferacaceae</taxon>
        <taxon>Haloferax</taxon>
    </lineage>
</organism>
<name>A0A6A8GEC9_9EURY</name>
<dbReference type="Proteomes" id="UP000439022">
    <property type="component" value="Unassembled WGS sequence"/>
</dbReference>
<evidence type="ECO:0000313" key="1">
    <source>
        <dbReference type="EMBL" id="MRX21754.1"/>
    </source>
</evidence>